<gene>
    <name evidence="3" type="ORF">FYC51_14845</name>
</gene>
<dbReference type="EMBL" id="VSSB01000002">
    <property type="protein sequence ID" value="TYL50477.1"/>
    <property type="molecule type" value="Genomic_DNA"/>
</dbReference>
<evidence type="ECO:0000313" key="3">
    <source>
        <dbReference type="EMBL" id="TYL50477.1"/>
    </source>
</evidence>
<keyword evidence="1" id="KW-1133">Transmembrane helix</keyword>
<dbReference type="RefSeq" id="WP_148734578.1">
    <property type="nucleotide sequence ID" value="NZ_VSSB01000002.1"/>
</dbReference>
<protein>
    <submittedName>
        <fullName evidence="3">DUF732 domain-containing protein</fullName>
    </submittedName>
</protein>
<feature type="transmembrane region" description="Helical" evidence="1">
    <location>
        <begin position="39"/>
        <end position="64"/>
    </location>
</feature>
<name>A0A5S4UU59_9MICO</name>
<organism evidence="3 4">
    <name type="scientific">Agromyces mariniharenae</name>
    <dbReference type="NCBI Taxonomy" id="2604423"/>
    <lineage>
        <taxon>Bacteria</taxon>
        <taxon>Bacillati</taxon>
        <taxon>Actinomycetota</taxon>
        <taxon>Actinomycetes</taxon>
        <taxon>Micrococcales</taxon>
        <taxon>Microbacteriaceae</taxon>
        <taxon>Agromyces</taxon>
    </lineage>
</organism>
<dbReference type="Proteomes" id="UP000325243">
    <property type="component" value="Unassembled WGS sequence"/>
</dbReference>
<sequence>MISDLVVIPLEEAAHVVAEHDERYLYRMSEDAPQAKQPATGSGCIGCIVVIVLVAVVAVVGAIMAGASGSRDSSVVTGGQNGTTDAAFVDQLRSRYSQFESMSDQQIVSQAKSYCTRIENGQSPTTAMTALLVEASQSEYPSEISYFIGAAVAVYCPEYGAELSAITG</sequence>
<keyword evidence="1" id="KW-0812">Transmembrane</keyword>
<feature type="domain" description="DUF732" evidence="2">
    <location>
        <begin position="85"/>
        <end position="158"/>
    </location>
</feature>
<comment type="caution">
    <text evidence="3">The sequence shown here is derived from an EMBL/GenBank/DDBJ whole genome shotgun (WGS) entry which is preliminary data.</text>
</comment>
<dbReference type="InterPro" id="IPR007969">
    <property type="entry name" value="DUF732"/>
</dbReference>
<keyword evidence="4" id="KW-1185">Reference proteome</keyword>
<evidence type="ECO:0000256" key="1">
    <source>
        <dbReference type="SAM" id="Phobius"/>
    </source>
</evidence>
<dbReference type="Pfam" id="PF05305">
    <property type="entry name" value="DUF732"/>
    <property type="match status" value="1"/>
</dbReference>
<keyword evidence="1" id="KW-0472">Membrane</keyword>
<evidence type="ECO:0000313" key="4">
    <source>
        <dbReference type="Proteomes" id="UP000325243"/>
    </source>
</evidence>
<evidence type="ECO:0000259" key="2">
    <source>
        <dbReference type="Pfam" id="PF05305"/>
    </source>
</evidence>
<proteinExistence type="predicted"/>
<reference evidence="3 4" key="1">
    <citation type="submission" date="2019-08" db="EMBL/GenBank/DDBJ databases">
        <authorList>
            <person name="Hu J."/>
        </authorList>
    </citation>
    <scope>NUCLEOTIDE SEQUENCE [LARGE SCALE GENOMIC DNA]</scope>
    <source>
        <strain evidence="3 4">NEAU-184</strain>
    </source>
</reference>
<accession>A0A5S4UU59</accession>
<dbReference type="AlphaFoldDB" id="A0A5S4UU59"/>